<dbReference type="Gene3D" id="1.25.40.20">
    <property type="entry name" value="Ankyrin repeat-containing domain"/>
    <property type="match status" value="1"/>
</dbReference>
<evidence type="ECO:0000256" key="2">
    <source>
        <dbReference type="SAM" id="Phobius"/>
    </source>
</evidence>
<dbReference type="AlphaFoldDB" id="A0A5N6Q7V8"/>
<proteinExistence type="predicted"/>
<dbReference type="SMART" id="SM00248">
    <property type="entry name" value="ANK"/>
    <property type="match status" value="5"/>
</dbReference>
<gene>
    <name evidence="4" type="ORF">FH972_000146</name>
</gene>
<sequence>MARFYEKYPERLLDNLTVDKDTAFHIAVYSGETELLQQLLGLLKRPPEILKALSSKNSHGNTAFHEVATTDKVEAAELLISKLREVHGNNLETQLGERLEDRNQLGETPLYRAAAHGQTKMLKFLAKRVGNDLSVHFNRNDAMSILHIAVLGQHFDTAIWLLRKDERLGTSKGVKNMTCLGLLAKMRSAFKKSSGIGEMNLKTLLYYCLPAHKYDDDHGGDEGDDGNDLESGQGTSSPRQFNKCSSAISRIYCGIWRGVTKVCPAIDKTWKMKRMHTVALQLTKSLAKLDTTWEESFIAEDRTISLEKEDTGRGGRDPTIIYTTPLLTGVSEGIVDIFEEILRVYPQAIEHVTQDEENILHVAIRYRQREIFSRVKKKTKIRECRLASRIDVRGYTILHHVANMEKYNGGNIAGPVFQLKDELRWFKRVQKLMPSHYVMHRNNDGKTADEYFKETHTEQLSKAQKWIQGTAQSCSTVAVLVATVVFAAAYTLPGGNNDKGYPNFLFNPIFLAFTIMDVASIASSLSSVVMFLSILTSPFEQENFLKSLPRKLMIGFFFLFISVITTMLSFMATVLLVIHLEKKAWTTTLTYTAALLPVSVFALVQFPLFSPLVINSLCSNSKKIIKKTPLLNLLPLLFKTSKKHKKQ</sequence>
<evidence type="ECO:0000313" key="4">
    <source>
        <dbReference type="EMBL" id="KAE7995337.1"/>
    </source>
</evidence>
<dbReference type="EMBL" id="CM017321">
    <property type="protein sequence ID" value="KAE7995337.1"/>
    <property type="molecule type" value="Genomic_DNA"/>
</dbReference>
<dbReference type="PANTHER" id="PTHR24177">
    <property type="entry name" value="CASKIN"/>
    <property type="match status" value="1"/>
</dbReference>
<reference evidence="4 5" key="1">
    <citation type="submission" date="2019-06" db="EMBL/GenBank/DDBJ databases">
        <title>A chromosomal-level reference genome of Carpinus fangiana (Coryloideae, Betulaceae).</title>
        <authorList>
            <person name="Yang X."/>
            <person name="Wang Z."/>
            <person name="Zhang L."/>
            <person name="Hao G."/>
            <person name="Liu J."/>
            <person name="Yang Y."/>
        </authorList>
    </citation>
    <scope>NUCLEOTIDE SEQUENCE [LARGE SCALE GENOMIC DNA]</scope>
    <source>
        <strain evidence="4">Cfa_2016G</strain>
        <tissue evidence="4">Leaf</tissue>
    </source>
</reference>
<dbReference type="Proteomes" id="UP000327013">
    <property type="component" value="Chromosome 1"/>
</dbReference>
<feature type="region of interest" description="Disordered" evidence="1">
    <location>
        <begin position="219"/>
        <end position="241"/>
    </location>
</feature>
<dbReference type="InterPro" id="IPR036770">
    <property type="entry name" value="Ankyrin_rpt-contain_sf"/>
</dbReference>
<feature type="transmembrane region" description="Helical" evidence="2">
    <location>
        <begin position="598"/>
        <end position="618"/>
    </location>
</feature>
<feature type="transmembrane region" description="Helical" evidence="2">
    <location>
        <begin position="510"/>
        <end position="535"/>
    </location>
</feature>
<feature type="compositionally biased region" description="Polar residues" evidence="1">
    <location>
        <begin position="230"/>
        <end position="241"/>
    </location>
</feature>
<protein>
    <recommendedName>
        <fullName evidence="3">PGG domain-containing protein</fullName>
    </recommendedName>
</protein>
<feature type="transmembrane region" description="Helical" evidence="2">
    <location>
        <begin position="470"/>
        <end position="490"/>
    </location>
</feature>
<keyword evidence="2" id="KW-0812">Transmembrane</keyword>
<evidence type="ECO:0000259" key="3">
    <source>
        <dbReference type="Pfam" id="PF13962"/>
    </source>
</evidence>
<organism evidence="4 5">
    <name type="scientific">Carpinus fangiana</name>
    <dbReference type="NCBI Taxonomy" id="176857"/>
    <lineage>
        <taxon>Eukaryota</taxon>
        <taxon>Viridiplantae</taxon>
        <taxon>Streptophyta</taxon>
        <taxon>Embryophyta</taxon>
        <taxon>Tracheophyta</taxon>
        <taxon>Spermatophyta</taxon>
        <taxon>Magnoliopsida</taxon>
        <taxon>eudicotyledons</taxon>
        <taxon>Gunneridae</taxon>
        <taxon>Pentapetalae</taxon>
        <taxon>rosids</taxon>
        <taxon>fabids</taxon>
        <taxon>Fagales</taxon>
        <taxon>Betulaceae</taxon>
        <taxon>Carpinus</taxon>
    </lineage>
</organism>
<feature type="transmembrane region" description="Helical" evidence="2">
    <location>
        <begin position="556"/>
        <end position="578"/>
    </location>
</feature>
<evidence type="ECO:0000256" key="1">
    <source>
        <dbReference type="SAM" id="MobiDB-lite"/>
    </source>
</evidence>
<name>A0A5N6Q7V8_9ROSI</name>
<dbReference type="GO" id="GO:0016020">
    <property type="term" value="C:membrane"/>
    <property type="evidence" value="ECO:0007669"/>
    <property type="project" value="TreeGrafter"/>
</dbReference>
<keyword evidence="5" id="KW-1185">Reference proteome</keyword>
<dbReference type="InterPro" id="IPR002110">
    <property type="entry name" value="Ankyrin_rpt"/>
</dbReference>
<keyword evidence="2" id="KW-0472">Membrane</keyword>
<dbReference type="PANTHER" id="PTHR24177:SF215">
    <property type="entry name" value="PGG DOMAIN-CONTAINING PROTEIN"/>
    <property type="match status" value="1"/>
</dbReference>
<keyword evidence="2" id="KW-1133">Transmembrane helix</keyword>
<dbReference type="InterPro" id="IPR026961">
    <property type="entry name" value="PGG_dom"/>
</dbReference>
<dbReference type="SUPFAM" id="SSF48403">
    <property type="entry name" value="Ankyrin repeat"/>
    <property type="match status" value="1"/>
</dbReference>
<accession>A0A5N6Q7V8</accession>
<evidence type="ECO:0000313" key="5">
    <source>
        <dbReference type="Proteomes" id="UP000327013"/>
    </source>
</evidence>
<dbReference type="Pfam" id="PF13962">
    <property type="entry name" value="PGG"/>
    <property type="match status" value="1"/>
</dbReference>
<dbReference type="OrthoDB" id="1923662at2759"/>
<dbReference type="Pfam" id="PF12796">
    <property type="entry name" value="Ank_2"/>
    <property type="match status" value="1"/>
</dbReference>
<feature type="domain" description="PGG" evidence="3">
    <location>
        <begin position="465"/>
        <end position="576"/>
    </location>
</feature>